<sequence>MSKYICPLCKQIGDEVLRITVENIVLDHFKKYLKSSEYGFCKNPDCSIVYFNNETDQILYQRDLKVPVWFKNQENPIICYCGNVTYKDIIEEVVVKKTSSTLADLIKNTNVMKNCRCKTTNPSGKCCQPVVCDVLEHALELRDESKK</sequence>
<dbReference type="CDD" id="cd10141">
    <property type="entry name" value="CopZ-like_Fer2_BFD-like"/>
    <property type="match status" value="1"/>
</dbReference>
<organism evidence="2 3">
    <name type="scientific">Fervidicella metallireducens AeB</name>
    <dbReference type="NCBI Taxonomy" id="1403537"/>
    <lineage>
        <taxon>Bacteria</taxon>
        <taxon>Bacillati</taxon>
        <taxon>Bacillota</taxon>
        <taxon>Clostridia</taxon>
        <taxon>Eubacteriales</taxon>
        <taxon>Clostridiaceae</taxon>
        <taxon>Fervidicella</taxon>
    </lineage>
</organism>
<dbReference type="RefSeq" id="WP_035378554.1">
    <property type="nucleotide sequence ID" value="NZ_AZQP01000009.1"/>
</dbReference>
<dbReference type="Gene3D" id="2.20.25.270">
    <property type="match status" value="1"/>
</dbReference>
<feature type="domain" description="CopZ zinc binding" evidence="1">
    <location>
        <begin position="5"/>
        <end position="65"/>
    </location>
</feature>
<gene>
    <name evidence="2" type="ORF">Q428_04525</name>
</gene>
<dbReference type="Proteomes" id="UP000019681">
    <property type="component" value="Unassembled WGS sequence"/>
</dbReference>
<comment type="caution">
    <text evidence="2">The sequence shown here is derived from an EMBL/GenBank/DDBJ whole genome shotgun (WGS) entry which is preliminary data.</text>
</comment>
<accession>A0A017RWZ0</accession>
<dbReference type="Gene3D" id="1.10.10.1100">
    <property type="entry name" value="BFD-like [2Fe-2S]-binding domain"/>
    <property type="match status" value="1"/>
</dbReference>
<dbReference type="Pfam" id="PF18423">
    <property type="entry name" value="zf_CopZ"/>
    <property type="match status" value="1"/>
</dbReference>
<dbReference type="OrthoDB" id="95698at2"/>
<protein>
    <submittedName>
        <fullName evidence="2">Ferredoxin</fullName>
    </submittedName>
</protein>
<reference evidence="2 3" key="1">
    <citation type="journal article" date="2014" name="Genome Announc.">
        <title>Draft Genome Sequence of Fervidicella metallireducens Strain AeBT, an Iron-Reducing Thermoanaerobe from the Great Artesian Basin.</title>
        <authorList>
            <person name="Patel B.K."/>
        </authorList>
    </citation>
    <scope>NUCLEOTIDE SEQUENCE [LARGE SCALE GENOMIC DNA]</scope>
    <source>
        <strain evidence="2 3">AeB</strain>
    </source>
</reference>
<dbReference type="InterPro" id="IPR041854">
    <property type="entry name" value="BFD-like_2Fe2S-bd_dom_sf"/>
</dbReference>
<evidence type="ECO:0000313" key="3">
    <source>
        <dbReference type="Proteomes" id="UP000019681"/>
    </source>
</evidence>
<dbReference type="EMBL" id="AZQP01000009">
    <property type="protein sequence ID" value="EYE89066.1"/>
    <property type="molecule type" value="Genomic_DNA"/>
</dbReference>
<proteinExistence type="predicted"/>
<dbReference type="AlphaFoldDB" id="A0A017RWZ0"/>
<dbReference type="STRING" id="1403537.Q428_04525"/>
<evidence type="ECO:0000259" key="1">
    <source>
        <dbReference type="Pfam" id="PF18423"/>
    </source>
</evidence>
<evidence type="ECO:0000313" key="2">
    <source>
        <dbReference type="EMBL" id="EYE89066.1"/>
    </source>
</evidence>
<keyword evidence="3" id="KW-1185">Reference proteome</keyword>
<name>A0A017RWZ0_9CLOT</name>
<dbReference type="InterPro" id="IPR040890">
    <property type="entry name" value="Znf_CopZ"/>
</dbReference>